<evidence type="ECO:0000313" key="3">
    <source>
        <dbReference type="Proteomes" id="UP001597083"/>
    </source>
</evidence>
<dbReference type="InterPro" id="IPR002734">
    <property type="entry name" value="RibDG_C"/>
</dbReference>
<evidence type="ECO:0000313" key="2">
    <source>
        <dbReference type="EMBL" id="MFD0853954.1"/>
    </source>
</evidence>
<evidence type="ECO:0000259" key="1">
    <source>
        <dbReference type="Pfam" id="PF01872"/>
    </source>
</evidence>
<accession>A0ABW3CK44</accession>
<dbReference type="PANTHER" id="PTHR38011">
    <property type="entry name" value="DIHYDROFOLATE REDUCTASE FAMILY PROTEIN (AFU_ORTHOLOGUE AFUA_8G06820)"/>
    <property type="match status" value="1"/>
</dbReference>
<dbReference type="Gene3D" id="3.40.430.10">
    <property type="entry name" value="Dihydrofolate Reductase, subunit A"/>
    <property type="match status" value="1"/>
</dbReference>
<gene>
    <name evidence="2" type="ORF">ACFQ07_17080</name>
</gene>
<feature type="domain" description="Bacterial bifunctional deaminase-reductase C-terminal" evidence="1">
    <location>
        <begin position="2"/>
        <end position="177"/>
    </location>
</feature>
<dbReference type="Proteomes" id="UP001597083">
    <property type="component" value="Unassembled WGS sequence"/>
</dbReference>
<comment type="caution">
    <text evidence="2">The sequence shown here is derived from an EMBL/GenBank/DDBJ whole genome shotgun (WGS) entry which is preliminary data.</text>
</comment>
<proteinExistence type="predicted"/>
<organism evidence="2 3">
    <name type="scientific">Actinomadura adrarensis</name>
    <dbReference type="NCBI Taxonomy" id="1819600"/>
    <lineage>
        <taxon>Bacteria</taxon>
        <taxon>Bacillati</taxon>
        <taxon>Actinomycetota</taxon>
        <taxon>Actinomycetes</taxon>
        <taxon>Streptosporangiales</taxon>
        <taxon>Thermomonosporaceae</taxon>
        <taxon>Actinomadura</taxon>
    </lineage>
</organism>
<dbReference type="InterPro" id="IPR050765">
    <property type="entry name" value="Riboflavin_Biosynth_HTPR"/>
</dbReference>
<protein>
    <submittedName>
        <fullName evidence="2">Dihydrofolate reductase family protein</fullName>
    </submittedName>
</protein>
<reference evidence="3" key="1">
    <citation type="journal article" date="2019" name="Int. J. Syst. Evol. Microbiol.">
        <title>The Global Catalogue of Microorganisms (GCM) 10K type strain sequencing project: providing services to taxonomists for standard genome sequencing and annotation.</title>
        <authorList>
            <consortium name="The Broad Institute Genomics Platform"/>
            <consortium name="The Broad Institute Genome Sequencing Center for Infectious Disease"/>
            <person name="Wu L."/>
            <person name="Ma J."/>
        </authorList>
    </citation>
    <scope>NUCLEOTIDE SEQUENCE [LARGE SCALE GENOMIC DNA]</scope>
    <source>
        <strain evidence="3">JCM 31696</strain>
    </source>
</reference>
<keyword evidence="3" id="KW-1185">Reference proteome</keyword>
<dbReference type="PANTHER" id="PTHR38011:SF11">
    <property type="entry name" value="2,5-DIAMINO-6-RIBOSYLAMINO-4(3H)-PYRIMIDINONE 5'-PHOSPHATE REDUCTASE"/>
    <property type="match status" value="1"/>
</dbReference>
<sequence>MRKVVSGLFISLDGAVDAPDQWQHAFDDEMGESLGKTLESADAVLMGRVTWEGWAEYWPNYSGGEDSAFADWINGSPKYVVSTTLDDVSKWQNSHLIKGDLTTAVNELKQGEGKDISVAGSVRLVRSLLELDLLDRLDLMIHPVLAGGGFERLFPQDAAKRNLELVSAESTSSGTILASYRPKR</sequence>
<dbReference type="SUPFAM" id="SSF53597">
    <property type="entry name" value="Dihydrofolate reductase-like"/>
    <property type="match status" value="1"/>
</dbReference>
<dbReference type="EMBL" id="JBHTIR010002580">
    <property type="protein sequence ID" value="MFD0853954.1"/>
    <property type="molecule type" value="Genomic_DNA"/>
</dbReference>
<dbReference type="InterPro" id="IPR024072">
    <property type="entry name" value="DHFR-like_dom_sf"/>
</dbReference>
<name>A0ABW3CK44_9ACTN</name>
<dbReference type="Pfam" id="PF01872">
    <property type="entry name" value="RibD_C"/>
    <property type="match status" value="1"/>
</dbReference>